<accession>A0A3B0XXD1</accession>
<dbReference type="EMBL" id="UOFN01000012">
    <property type="protein sequence ID" value="VAW73035.1"/>
    <property type="molecule type" value="Genomic_DNA"/>
</dbReference>
<organism evidence="3">
    <name type="scientific">hydrothermal vent metagenome</name>
    <dbReference type="NCBI Taxonomy" id="652676"/>
    <lineage>
        <taxon>unclassified sequences</taxon>
        <taxon>metagenomes</taxon>
        <taxon>ecological metagenomes</taxon>
    </lineage>
</organism>
<dbReference type="GO" id="GO:0006099">
    <property type="term" value="P:tricarboxylic acid cycle"/>
    <property type="evidence" value="ECO:0007669"/>
    <property type="project" value="InterPro"/>
</dbReference>
<dbReference type="PIRSF" id="PIRSF001369">
    <property type="entry name" value="Citrate_synth"/>
    <property type="match status" value="1"/>
</dbReference>
<dbReference type="InterPro" id="IPR024176">
    <property type="entry name" value="Citrate_synthase_bac-typ"/>
</dbReference>
<dbReference type="PANTHER" id="PTHR11739:SF4">
    <property type="entry name" value="CITRATE SYNTHASE, PEROXISOMAL"/>
    <property type="match status" value="1"/>
</dbReference>
<dbReference type="Pfam" id="PF00285">
    <property type="entry name" value="Citrate_synt"/>
    <property type="match status" value="1"/>
</dbReference>
<dbReference type="PRINTS" id="PR00143">
    <property type="entry name" value="CITRTSNTHASE"/>
</dbReference>
<keyword evidence="2 3" id="KW-0808">Transferase</keyword>
<dbReference type="InterPro" id="IPR016143">
    <property type="entry name" value="Citrate_synth-like_sm_a-sub"/>
</dbReference>
<evidence type="ECO:0000313" key="3">
    <source>
        <dbReference type="EMBL" id="VAW73035.1"/>
    </source>
</evidence>
<dbReference type="GO" id="GO:0005975">
    <property type="term" value="P:carbohydrate metabolic process"/>
    <property type="evidence" value="ECO:0007669"/>
    <property type="project" value="TreeGrafter"/>
</dbReference>
<dbReference type="PANTHER" id="PTHR11739">
    <property type="entry name" value="CITRATE SYNTHASE"/>
    <property type="match status" value="1"/>
</dbReference>
<sequence length="385" mass="42885">MSEYLPGLEGVPATQSNISELDGSLGLLTYRGYPIKELALYSTFEETTLLLLDGQLPTADELEAFDQHLRGNRVVKYNVREIMKYLPATGHPMEMLQTAVASLGMFYPGDECLTGRLGCEDLNYVHNMSVKIIARMATIVAMWEHVRNGYDPISPRKDLSYAENLLYMFNGEDPDPFLARIMDASLILHAEHTINASTFAALVAGSTLGSPFLVMAAAIGTLAGPLHGGANQRVVEMLEQIGRPENVNAWLGKQLANKSKIWGMGHREYKVKDPRATILQKMMRELMERRGGNMGPLFETALALEEACEEKLAPKGVFANVDFYSGILYKEMGIPPDQFTSIFAVARSAGWLAHWREQLGDNRIFRPTQVYSGETQRSYVPISER</sequence>
<dbReference type="EC" id="2.3.3.1" evidence="3"/>
<comment type="similarity">
    <text evidence="1">Belongs to the citrate synthase family.</text>
</comment>
<evidence type="ECO:0000256" key="1">
    <source>
        <dbReference type="ARBA" id="ARBA00010566"/>
    </source>
</evidence>
<dbReference type="NCBIfam" id="NF010639">
    <property type="entry name" value="PRK14036.1"/>
    <property type="match status" value="1"/>
</dbReference>
<dbReference type="SUPFAM" id="SSF48256">
    <property type="entry name" value="Citrate synthase"/>
    <property type="match status" value="1"/>
</dbReference>
<dbReference type="InterPro" id="IPR016142">
    <property type="entry name" value="Citrate_synth-like_lrg_a-sub"/>
</dbReference>
<dbReference type="GO" id="GO:0036440">
    <property type="term" value="F:citrate synthase activity"/>
    <property type="evidence" value="ECO:0007669"/>
    <property type="project" value="UniProtKB-EC"/>
</dbReference>
<name>A0A3B0XXD1_9ZZZZ</name>
<dbReference type="GO" id="GO:0005829">
    <property type="term" value="C:cytosol"/>
    <property type="evidence" value="ECO:0007669"/>
    <property type="project" value="TreeGrafter"/>
</dbReference>
<dbReference type="Gene3D" id="1.10.230.10">
    <property type="entry name" value="Cytochrome P450-Terp, domain 2"/>
    <property type="match status" value="1"/>
</dbReference>
<reference evidence="3" key="1">
    <citation type="submission" date="2018-06" db="EMBL/GenBank/DDBJ databases">
        <authorList>
            <person name="Zhirakovskaya E."/>
        </authorList>
    </citation>
    <scope>NUCLEOTIDE SEQUENCE</scope>
</reference>
<protein>
    <submittedName>
        <fullName evidence="3">Citrate synthase (Si)</fullName>
        <ecNumber evidence="3">2.3.3.1</ecNumber>
    </submittedName>
</protein>
<dbReference type="InterPro" id="IPR036969">
    <property type="entry name" value="Citrate_synthase_sf"/>
</dbReference>
<proteinExistence type="inferred from homology"/>
<evidence type="ECO:0000256" key="2">
    <source>
        <dbReference type="ARBA" id="ARBA00022679"/>
    </source>
</evidence>
<dbReference type="InterPro" id="IPR002020">
    <property type="entry name" value="Citrate_synthase"/>
</dbReference>
<gene>
    <name evidence="3" type="ORF">MNBD_GAMMA15-2267</name>
</gene>
<keyword evidence="3" id="KW-0012">Acyltransferase</keyword>
<dbReference type="AlphaFoldDB" id="A0A3B0XXD1"/>
<dbReference type="Gene3D" id="1.10.580.10">
    <property type="entry name" value="Citrate Synthase, domain 1"/>
    <property type="match status" value="1"/>
</dbReference>